<dbReference type="EMBL" id="RDFA01000003">
    <property type="protein sequence ID" value="RXK49239.1"/>
    <property type="molecule type" value="Genomic_DNA"/>
</dbReference>
<reference evidence="2 3" key="1">
    <citation type="submission" date="2019-01" db="EMBL/GenBank/DDBJ databases">
        <title>Halorientalis sp. F13-25 a new haloarchaeum isolated from hypersaline water.</title>
        <authorList>
            <person name="Ana D.-V."/>
            <person name="Cristina S.-P."/>
            <person name="Antonio V."/>
        </authorList>
    </citation>
    <scope>NUCLEOTIDE SEQUENCE [LARGE SCALE GENOMIC DNA]</scope>
    <source>
        <strain evidence="2 3">F13-25</strain>
    </source>
</reference>
<comment type="caution">
    <text evidence="2">The sequence shown here is derived from an EMBL/GenBank/DDBJ whole genome shotgun (WGS) entry which is preliminary data.</text>
</comment>
<name>A0A498KVH5_9EURY</name>
<dbReference type="RefSeq" id="WP_129068835.1">
    <property type="nucleotide sequence ID" value="NZ_RDFA01000003.1"/>
</dbReference>
<evidence type="ECO:0000256" key="1">
    <source>
        <dbReference type="SAM" id="MobiDB-lite"/>
    </source>
</evidence>
<evidence type="ECO:0000313" key="2">
    <source>
        <dbReference type="EMBL" id="RXK49239.1"/>
    </source>
</evidence>
<feature type="region of interest" description="Disordered" evidence="1">
    <location>
        <begin position="1"/>
        <end position="26"/>
    </location>
</feature>
<proteinExistence type="predicted"/>
<evidence type="ECO:0000313" key="3">
    <source>
        <dbReference type="Proteomes" id="UP000289691"/>
    </source>
</evidence>
<accession>A0A498KVH5</accession>
<protein>
    <submittedName>
        <fullName evidence="2">Uncharacterized protein</fullName>
    </submittedName>
</protein>
<organism evidence="2 3">
    <name type="scientific">Halorientalis pallida</name>
    <dbReference type="NCBI Taxonomy" id="2479928"/>
    <lineage>
        <taxon>Archaea</taxon>
        <taxon>Methanobacteriati</taxon>
        <taxon>Methanobacteriota</taxon>
        <taxon>Stenosarchaea group</taxon>
        <taxon>Halobacteria</taxon>
        <taxon>Halobacteriales</taxon>
        <taxon>Haloarculaceae</taxon>
        <taxon>Halorientalis</taxon>
    </lineage>
</organism>
<keyword evidence="3" id="KW-1185">Reference proteome</keyword>
<sequence length="116" mass="12855">MQDPATATTEGESTEAVGPDATSGSTIRERVASVLSGEQFVAAFRRRTERSPSNPVVSRERFDALDSLPDETFDTTPVRTELVVYSETYVYRWVVTAGTVERTRLPRDPAAMAREQ</sequence>
<dbReference type="OrthoDB" id="234928at2157"/>
<dbReference type="AlphaFoldDB" id="A0A498KVH5"/>
<gene>
    <name evidence="2" type="ORF">EAF64_09975</name>
</gene>
<feature type="compositionally biased region" description="Low complexity" evidence="1">
    <location>
        <begin position="1"/>
        <end position="16"/>
    </location>
</feature>
<dbReference type="Proteomes" id="UP000289691">
    <property type="component" value="Unassembled WGS sequence"/>
</dbReference>